<protein>
    <recommendedName>
        <fullName evidence="3">Lipoprotein</fullName>
    </recommendedName>
</protein>
<name>A6GAJ6_9BACT</name>
<dbReference type="RefSeq" id="WP_006973738.1">
    <property type="nucleotide sequence ID" value="NZ_ABCS01000052.1"/>
</dbReference>
<proteinExistence type="predicted"/>
<evidence type="ECO:0000313" key="1">
    <source>
        <dbReference type="EMBL" id="EDM77058.1"/>
    </source>
</evidence>
<gene>
    <name evidence="1" type="ORF">PPSIR1_19484</name>
</gene>
<organism evidence="1 2">
    <name type="scientific">Plesiocystis pacifica SIR-1</name>
    <dbReference type="NCBI Taxonomy" id="391625"/>
    <lineage>
        <taxon>Bacteria</taxon>
        <taxon>Pseudomonadati</taxon>
        <taxon>Myxococcota</taxon>
        <taxon>Polyangia</taxon>
        <taxon>Nannocystales</taxon>
        <taxon>Nannocystaceae</taxon>
        <taxon>Plesiocystis</taxon>
    </lineage>
</organism>
<comment type="caution">
    <text evidence="1">The sequence shown here is derived from an EMBL/GenBank/DDBJ whole genome shotgun (WGS) entry which is preliminary data.</text>
</comment>
<evidence type="ECO:0000313" key="2">
    <source>
        <dbReference type="Proteomes" id="UP000005801"/>
    </source>
</evidence>
<dbReference type="PROSITE" id="PS51257">
    <property type="entry name" value="PROKAR_LIPOPROTEIN"/>
    <property type="match status" value="1"/>
</dbReference>
<dbReference type="OrthoDB" id="5497143at2"/>
<sequence length="168" mass="16891">MTERASRAAGGLLLGLLGLSVGFGGCFIEAAQPASFRFECSADSDCGEGQTCANSLCQQACGGAEDAPCPNDASECLNGYCSSFCATDQDVCPAPQECVDIFGIFGLEGVPGLCTVPCSVNEDCGEGQGCLEGLCATLCADDSNCAEGEVCTFGLCTPENLGGSSGFP</sequence>
<dbReference type="STRING" id="391625.PPSIR1_19484"/>
<accession>A6GAJ6</accession>
<dbReference type="Proteomes" id="UP000005801">
    <property type="component" value="Unassembled WGS sequence"/>
</dbReference>
<reference evidence="1 2" key="1">
    <citation type="submission" date="2007-06" db="EMBL/GenBank/DDBJ databases">
        <authorList>
            <person name="Shimkets L."/>
            <person name="Ferriera S."/>
            <person name="Johnson J."/>
            <person name="Kravitz S."/>
            <person name="Beeson K."/>
            <person name="Sutton G."/>
            <person name="Rogers Y.-H."/>
            <person name="Friedman R."/>
            <person name="Frazier M."/>
            <person name="Venter J.C."/>
        </authorList>
    </citation>
    <scope>NUCLEOTIDE SEQUENCE [LARGE SCALE GENOMIC DNA]</scope>
    <source>
        <strain evidence="1 2">SIR-1</strain>
    </source>
</reference>
<dbReference type="AlphaFoldDB" id="A6GAJ6"/>
<evidence type="ECO:0008006" key="3">
    <source>
        <dbReference type="Google" id="ProtNLM"/>
    </source>
</evidence>
<dbReference type="EMBL" id="ABCS01000052">
    <property type="protein sequence ID" value="EDM77058.1"/>
    <property type="molecule type" value="Genomic_DNA"/>
</dbReference>
<keyword evidence="2" id="KW-1185">Reference proteome</keyword>